<reference evidence="2" key="1">
    <citation type="journal article" date="2023" name="G3 (Bethesda)">
        <title>Whole genome assembly and annotation of the endangered Caribbean coral Acropora cervicornis.</title>
        <authorList>
            <person name="Selwyn J.D."/>
            <person name="Vollmer S.V."/>
        </authorList>
    </citation>
    <scope>NUCLEOTIDE SEQUENCE</scope>
    <source>
        <strain evidence="2">K2</strain>
    </source>
</reference>
<name>A0AAD9QA75_ACRCE</name>
<evidence type="ECO:0000259" key="1">
    <source>
        <dbReference type="PROSITE" id="PS00028"/>
    </source>
</evidence>
<protein>
    <recommendedName>
        <fullName evidence="1">C2H2-type domain-containing protein</fullName>
    </recommendedName>
</protein>
<dbReference type="PROSITE" id="PS00028">
    <property type="entry name" value="ZINC_FINGER_C2H2_1"/>
    <property type="match status" value="1"/>
</dbReference>
<dbReference type="EMBL" id="JARQWQ010000049">
    <property type="protein sequence ID" value="KAK2557588.1"/>
    <property type="molecule type" value="Genomic_DNA"/>
</dbReference>
<keyword evidence="3" id="KW-1185">Reference proteome</keyword>
<proteinExistence type="predicted"/>
<reference evidence="2" key="2">
    <citation type="journal article" date="2023" name="Science">
        <title>Genomic signatures of disease resistance in endangered staghorn corals.</title>
        <authorList>
            <person name="Vollmer S.V."/>
            <person name="Selwyn J.D."/>
            <person name="Despard B.A."/>
            <person name="Roesel C.L."/>
        </authorList>
    </citation>
    <scope>NUCLEOTIDE SEQUENCE</scope>
    <source>
        <strain evidence="2">K2</strain>
    </source>
</reference>
<feature type="non-terminal residue" evidence="2">
    <location>
        <position position="1"/>
    </location>
</feature>
<accession>A0AAD9QA75</accession>
<dbReference type="Proteomes" id="UP001249851">
    <property type="component" value="Unassembled WGS sequence"/>
</dbReference>
<sequence>MNTQLRVGNVTTLPFALTGLNTLSKKANNVQRVHDLMRRVLPEQIFDCFSERHLRKIESYDFSEPQSGKDICDRILCPLKSSIRTYCSEGHDILTASDIKRALQHHPVRGTSALVNVVDESKKNLLSVSLSISVVSTISVLRILEFALGKLMLLVRKSFSHTTNKLATDVNPLFECCVPGCTEAFDSFSDLELHLDVSRHKNKQLRSLYDRVRRDYTAKLASVDVAQETSPVTLPSSSETPNRQPLEMGWVISKTHTASKRFCKKVKEYLTGKFVIGERTGRKADPAQVEKDAVIQGFFFPLAASRRKEQGLLGVSVETEKDVKGLVNDTERQELLVEIADEAGLRHPFTFDAYDLSSPFVEDKVPTKQIDLRK</sequence>
<dbReference type="PANTHER" id="PTHR33845">
    <property type="entry name" value="C2H2-TYPE DOMAIN-CONTAINING PROTEIN"/>
    <property type="match status" value="1"/>
</dbReference>
<comment type="caution">
    <text evidence="2">The sequence shown here is derived from an EMBL/GenBank/DDBJ whole genome shotgun (WGS) entry which is preliminary data.</text>
</comment>
<evidence type="ECO:0000313" key="3">
    <source>
        <dbReference type="Proteomes" id="UP001249851"/>
    </source>
</evidence>
<dbReference type="PANTHER" id="PTHR33845:SF1">
    <property type="entry name" value="C2H2-TYPE DOMAIN-CONTAINING PROTEIN"/>
    <property type="match status" value="1"/>
</dbReference>
<dbReference type="InterPro" id="IPR013087">
    <property type="entry name" value="Znf_C2H2_type"/>
</dbReference>
<gene>
    <name evidence="2" type="ORF">P5673_020351</name>
</gene>
<organism evidence="2 3">
    <name type="scientific">Acropora cervicornis</name>
    <name type="common">Staghorn coral</name>
    <dbReference type="NCBI Taxonomy" id="6130"/>
    <lineage>
        <taxon>Eukaryota</taxon>
        <taxon>Metazoa</taxon>
        <taxon>Cnidaria</taxon>
        <taxon>Anthozoa</taxon>
        <taxon>Hexacorallia</taxon>
        <taxon>Scleractinia</taxon>
        <taxon>Astrocoeniina</taxon>
        <taxon>Acroporidae</taxon>
        <taxon>Acropora</taxon>
    </lineage>
</organism>
<dbReference type="AlphaFoldDB" id="A0AAD9QA75"/>
<evidence type="ECO:0000313" key="2">
    <source>
        <dbReference type="EMBL" id="KAK2557588.1"/>
    </source>
</evidence>
<feature type="domain" description="C2H2-type" evidence="1">
    <location>
        <begin position="176"/>
        <end position="200"/>
    </location>
</feature>